<dbReference type="Proteomes" id="UP000263833">
    <property type="component" value="Unassembled WGS sequence"/>
</dbReference>
<dbReference type="GO" id="GO:0008643">
    <property type="term" value="P:carbohydrate transport"/>
    <property type="evidence" value="ECO:0007669"/>
    <property type="project" value="InterPro"/>
</dbReference>
<evidence type="ECO:0000256" key="1">
    <source>
        <dbReference type="ARBA" id="ARBA00009617"/>
    </source>
</evidence>
<feature type="transmembrane region" description="Helical" evidence="2">
    <location>
        <begin position="47"/>
        <end position="64"/>
    </location>
</feature>
<dbReference type="OrthoDB" id="9764596at2"/>
<feature type="transmembrane region" description="Helical" evidence="2">
    <location>
        <begin position="434"/>
        <end position="452"/>
    </location>
</feature>
<dbReference type="InterPro" id="IPR036259">
    <property type="entry name" value="MFS_trans_sf"/>
</dbReference>
<feature type="transmembrane region" description="Helical" evidence="2">
    <location>
        <begin position="315"/>
        <end position="335"/>
    </location>
</feature>
<keyword evidence="4" id="KW-1185">Reference proteome</keyword>
<evidence type="ECO:0000256" key="2">
    <source>
        <dbReference type="SAM" id="Phobius"/>
    </source>
</evidence>
<gene>
    <name evidence="3" type="ORF">DXH95_13895</name>
</gene>
<dbReference type="Pfam" id="PF13347">
    <property type="entry name" value="MFS_2"/>
    <property type="match status" value="1"/>
</dbReference>
<evidence type="ECO:0000313" key="3">
    <source>
        <dbReference type="EMBL" id="RDV02997.1"/>
    </source>
</evidence>
<dbReference type="AlphaFoldDB" id="A0A371B658"/>
<reference evidence="4" key="1">
    <citation type="submission" date="2018-08" db="EMBL/GenBank/DDBJ databases">
        <authorList>
            <person name="Kim S.-J."/>
            <person name="Jung G.-Y."/>
        </authorList>
    </citation>
    <scope>NUCLEOTIDE SEQUENCE [LARGE SCALE GENOMIC DNA]</scope>
    <source>
        <strain evidence="4">GY_G</strain>
    </source>
</reference>
<dbReference type="PANTHER" id="PTHR11328:SF24">
    <property type="entry name" value="MAJOR FACILITATOR SUPERFAMILY (MFS) PROFILE DOMAIN-CONTAINING PROTEIN"/>
    <property type="match status" value="1"/>
</dbReference>
<feature type="transmembrane region" description="Helical" evidence="2">
    <location>
        <begin position="156"/>
        <end position="175"/>
    </location>
</feature>
<keyword evidence="3" id="KW-0813">Transport</keyword>
<feature type="transmembrane region" description="Helical" evidence="2">
    <location>
        <begin position="394"/>
        <end position="414"/>
    </location>
</feature>
<sequence length="481" mass="53493">MTITSDGRVPTRIKFFHGFGSMAYGVKENGFSTFLLLFYNQVIGMDARLVGAALAIAMVVDAFADPIIGHMSDRTYSRWGRRLPWLYLAAVPLAASWMLLWHPPGLEGWQAFGYLVVTAILVRTLVSACEVPSVAILPELTQDYDERTSLMRLRYLFAWAGGLLMLFLAYGVFLVSDKEGEVGQLLAEGYWMYGITGACLMAFTVLLSAIGQHKRLAHLPATQPDRTTVREAIREIWHSVSHPTYLVLISAVAFAAVSTQVTYVLSNYLYIFVWRFPERWFQAYPWLLFGSVIIAFFLVTYFNKKWGKKDSAFRFIFINAGFWITPFLLFLGGFWPQTGSNLSTAMVFAFFFIANCSGVIIQISVASMIADVVEVTEERTGRRSEGLLYAGNLFVQKCATGAGILIGGFIISMAGLPEKANPANVPAPVIDSLVIAYISTIVLLGLGTIWRIRKFPITRADHEERVRRLAEGEKTVEAGAG</sequence>
<protein>
    <submittedName>
        <fullName evidence="3">Sugar transporter</fullName>
    </submittedName>
</protein>
<evidence type="ECO:0000313" key="4">
    <source>
        <dbReference type="Proteomes" id="UP000263833"/>
    </source>
</evidence>
<proteinExistence type="inferred from homology"/>
<keyword evidence="3" id="KW-0762">Sugar transport</keyword>
<dbReference type="PANTHER" id="PTHR11328">
    <property type="entry name" value="MAJOR FACILITATOR SUPERFAMILY DOMAIN-CONTAINING PROTEIN"/>
    <property type="match status" value="1"/>
</dbReference>
<name>A0A371B658_9SPHN</name>
<feature type="transmembrane region" description="Helical" evidence="2">
    <location>
        <begin position="347"/>
        <end position="373"/>
    </location>
</feature>
<accession>A0A371B658</accession>
<keyword evidence="2" id="KW-0812">Transmembrane</keyword>
<dbReference type="EMBL" id="QRGP01000002">
    <property type="protein sequence ID" value="RDV02997.1"/>
    <property type="molecule type" value="Genomic_DNA"/>
</dbReference>
<dbReference type="GO" id="GO:0005886">
    <property type="term" value="C:plasma membrane"/>
    <property type="evidence" value="ECO:0007669"/>
    <property type="project" value="TreeGrafter"/>
</dbReference>
<keyword evidence="2" id="KW-1133">Transmembrane helix</keyword>
<feature type="transmembrane region" description="Helical" evidence="2">
    <location>
        <begin position="244"/>
        <end position="263"/>
    </location>
</feature>
<organism evidence="3 4">
    <name type="scientific">Sphingorhabdus pulchriflava</name>
    <dbReference type="NCBI Taxonomy" id="2292257"/>
    <lineage>
        <taxon>Bacteria</taxon>
        <taxon>Pseudomonadati</taxon>
        <taxon>Pseudomonadota</taxon>
        <taxon>Alphaproteobacteria</taxon>
        <taxon>Sphingomonadales</taxon>
        <taxon>Sphingomonadaceae</taxon>
        <taxon>Sphingorhabdus</taxon>
    </lineage>
</organism>
<feature type="transmembrane region" description="Helical" evidence="2">
    <location>
        <begin position="190"/>
        <end position="210"/>
    </location>
</feature>
<dbReference type="GO" id="GO:0015293">
    <property type="term" value="F:symporter activity"/>
    <property type="evidence" value="ECO:0007669"/>
    <property type="project" value="InterPro"/>
</dbReference>
<comment type="caution">
    <text evidence="3">The sequence shown here is derived from an EMBL/GenBank/DDBJ whole genome shotgun (WGS) entry which is preliminary data.</text>
</comment>
<dbReference type="InterPro" id="IPR039672">
    <property type="entry name" value="MFS_2"/>
</dbReference>
<feature type="transmembrane region" description="Helical" evidence="2">
    <location>
        <begin position="283"/>
        <end position="303"/>
    </location>
</feature>
<dbReference type="SUPFAM" id="SSF103473">
    <property type="entry name" value="MFS general substrate transporter"/>
    <property type="match status" value="1"/>
</dbReference>
<feature type="transmembrane region" description="Helical" evidence="2">
    <location>
        <begin position="114"/>
        <end position="136"/>
    </location>
</feature>
<keyword evidence="2" id="KW-0472">Membrane</keyword>
<feature type="transmembrane region" description="Helical" evidence="2">
    <location>
        <begin position="85"/>
        <end position="102"/>
    </location>
</feature>
<dbReference type="Gene3D" id="1.20.1250.20">
    <property type="entry name" value="MFS general substrate transporter like domains"/>
    <property type="match status" value="1"/>
</dbReference>
<dbReference type="RefSeq" id="WP_115550100.1">
    <property type="nucleotide sequence ID" value="NZ_QRGP01000002.1"/>
</dbReference>
<comment type="similarity">
    <text evidence="1">Belongs to the sodium:galactoside symporter (TC 2.A.2) family.</text>
</comment>